<reference evidence="1" key="1">
    <citation type="submission" date="2021-06" db="EMBL/GenBank/DDBJ databases">
        <authorList>
            <person name="Kallberg Y."/>
            <person name="Tangrot J."/>
            <person name="Rosling A."/>
        </authorList>
    </citation>
    <scope>NUCLEOTIDE SEQUENCE</scope>
    <source>
        <strain evidence="1">MA461A</strain>
    </source>
</reference>
<keyword evidence="2" id="KW-1185">Reference proteome</keyword>
<gene>
    <name evidence="1" type="ORF">RPERSI_LOCUS6504</name>
</gene>
<accession>A0ACA9N3R6</accession>
<sequence>MGLFYSFPINVHETLQEYRRNFWVPTKLCRKFWISGHTITRNKPIIQLSCNKIHMRESDYCYDIVLLVHFLYYGGMGYPAFFSTYRTHCVLKNLFETQMASFVALVNAFGNGAVLNDMKISIIEQVSQQLRTDSEHVFSQ</sequence>
<dbReference type="EMBL" id="CAJVQC010010389">
    <property type="protein sequence ID" value="CAG8615984.1"/>
    <property type="molecule type" value="Genomic_DNA"/>
</dbReference>
<comment type="caution">
    <text evidence="1">The sequence shown here is derived from an EMBL/GenBank/DDBJ whole genome shotgun (WGS) entry which is preliminary data.</text>
</comment>
<proteinExistence type="predicted"/>
<evidence type="ECO:0000313" key="1">
    <source>
        <dbReference type="EMBL" id="CAG8615984.1"/>
    </source>
</evidence>
<protein>
    <submittedName>
        <fullName evidence="1">15757_t:CDS:1</fullName>
    </submittedName>
</protein>
<evidence type="ECO:0000313" key="2">
    <source>
        <dbReference type="Proteomes" id="UP000789920"/>
    </source>
</evidence>
<name>A0ACA9N3R6_9GLOM</name>
<dbReference type="Proteomes" id="UP000789920">
    <property type="component" value="Unassembled WGS sequence"/>
</dbReference>
<organism evidence="1 2">
    <name type="scientific">Racocetra persica</name>
    <dbReference type="NCBI Taxonomy" id="160502"/>
    <lineage>
        <taxon>Eukaryota</taxon>
        <taxon>Fungi</taxon>
        <taxon>Fungi incertae sedis</taxon>
        <taxon>Mucoromycota</taxon>
        <taxon>Glomeromycotina</taxon>
        <taxon>Glomeromycetes</taxon>
        <taxon>Diversisporales</taxon>
        <taxon>Gigasporaceae</taxon>
        <taxon>Racocetra</taxon>
    </lineage>
</organism>